<organism evidence="5 6">
    <name type="scientific">Amycolatopsis rhabdoformis</name>
    <dbReference type="NCBI Taxonomy" id="1448059"/>
    <lineage>
        <taxon>Bacteria</taxon>
        <taxon>Bacillati</taxon>
        <taxon>Actinomycetota</taxon>
        <taxon>Actinomycetes</taxon>
        <taxon>Pseudonocardiales</taxon>
        <taxon>Pseudonocardiaceae</taxon>
        <taxon>Amycolatopsis</taxon>
    </lineage>
</organism>
<dbReference type="InterPro" id="IPR035418">
    <property type="entry name" value="AraC-bd_2"/>
</dbReference>
<dbReference type="Proteomes" id="UP001330812">
    <property type="component" value="Chromosome"/>
</dbReference>
<keyword evidence="2" id="KW-0238">DNA-binding</keyword>
<keyword evidence="6" id="KW-1185">Reference proteome</keyword>
<protein>
    <submittedName>
        <fullName evidence="5">Helix-turn-helix domain-containing protein</fullName>
    </submittedName>
</protein>
<dbReference type="SMART" id="SM00342">
    <property type="entry name" value="HTH_ARAC"/>
    <property type="match status" value="1"/>
</dbReference>
<dbReference type="PROSITE" id="PS00041">
    <property type="entry name" value="HTH_ARAC_FAMILY_1"/>
    <property type="match status" value="1"/>
</dbReference>
<proteinExistence type="predicted"/>
<dbReference type="EMBL" id="CP142149">
    <property type="protein sequence ID" value="WSE26568.1"/>
    <property type="molecule type" value="Genomic_DNA"/>
</dbReference>
<dbReference type="PANTHER" id="PTHR46796">
    <property type="entry name" value="HTH-TYPE TRANSCRIPTIONAL ACTIVATOR RHAS-RELATED"/>
    <property type="match status" value="1"/>
</dbReference>
<accession>A0ABZ1HYD3</accession>
<dbReference type="Pfam" id="PF14525">
    <property type="entry name" value="AraC_binding_2"/>
    <property type="match status" value="1"/>
</dbReference>
<dbReference type="PANTHER" id="PTHR46796:SF6">
    <property type="entry name" value="ARAC SUBFAMILY"/>
    <property type="match status" value="1"/>
</dbReference>
<dbReference type="Gene3D" id="1.10.10.60">
    <property type="entry name" value="Homeodomain-like"/>
    <property type="match status" value="1"/>
</dbReference>
<dbReference type="InterPro" id="IPR018062">
    <property type="entry name" value="HTH_AraC-typ_CS"/>
</dbReference>
<evidence type="ECO:0000259" key="4">
    <source>
        <dbReference type="PROSITE" id="PS01124"/>
    </source>
</evidence>
<dbReference type="SUPFAM" id="SSF46689">
    <property type="entry name" value="Homeodomain-like"/>
    <property type="match status" value="1"/>
</dbReference>
<evidence type="ECO:0000313" key="5">
    <source>
        <dbReference type="EMBL" id="WSE26568.1"/>
    </source>
</evidence>
<keyword evidence="1" id="KW-0805">Transcription regulation</keyword>
<dbReference type="RefSeq" id="WP_326565549.1">
    <property type="nucleotide sequence ID" value="NZ_CP142149.1"/>
</dbReference>
<feature type="domain" description="HTH araC/xylS-type" evidence="4">
    <location>
        <begin position="211"/>
        <end position="312"/>
    </location>
</feature>
<dbReference type="InterPro" id="IPR050204">
    <property type="entry name" value="AraC_XylS_family_regulators"/>
</dbReference>
<reference evidence="5 6" key="1">
    <citation type="journal article" date="2015" name="Int. J. Syst. Evol. Microbiol.">
        <title>Amycolatopsis rhabdoformis sp. nov., an actinomycete isolated from a tropical forest soil.</title>
        <authorList>
            <person name="Souza W.R."/>
            <person name="Silva R.E."/>
            <person name="Goodfellow M."/>
            <person name="Busarakam K."/>
            <person name="Figueiro F.S."/>
            <person name="Ferreira D."/>
            <person name="Rodrigues-Filho E."/>
            <person name="Moraes L.A.B."/>
            <person name="Zucchi T.D."/>
        </authorList>
    </citation>
    <scope>NUCLEOTIDE SEQUENCE [LARGE SCALE GENOMIC DNA]</scope>
    <source>
        <strain evidence="5 6">NCIMB 14900</strain>
    </source>
</reference>
<sequence>MGRSRPVERLSNELWSHELAQAFAGLHAERHDNGELPLGALAVMQLGDVGMYDVRGTTQVVRRTSRTAHSESVDLLKICLIERGSALVEQGRRRVSLDLGDFALYDLRRPYQLTLHGEFRCAVMTVPRKVLGLPESTLEAMMEHRFPTGRGVGQVFASYLRSALDERETLAEGPPVRLREAAVALLAATLGSAFAEGTDLPAGHANVVLRERVLDHVRVHLADPHLSPAAVATALHMSPRSLHRLFEDSGETFGGTVRKLRLDAVRRDLTDPLLAGRSIAAVAARWGITDQPWLSRAFRAEFGVTPSGLRRRVTGS</sequence>
<dbReference type="InterPro" id="IPR018060">
    <property type="entry name" value="HTH_AraC"/>
</dbReference>
<dbReference type="InterPro" id="IPR009057">
    <property type="entry name" value="Homeodomain-like_sf"/>
</dbReference>
<dbReference type="PROSITE" id="PS01124">
    <property type="entry name" value="HTH_ARAC_FAMILY_2"/>
    <property type="match status" value="1"/>
</dbReference>
<evidence type="ECO:0000256" key="2">
    <source>
        <dbReference type="ARBA" id="ARBA00023125"/>
    </source>
</evidence>
<dbReference type="Pfam" id="PF12833">
    <property type="entry name" value="HTH_18"/>
    <property type="match status" value="1"/>
</dbReference>
<keyword evidence="3" id="KW-0804">Transcription</keyword>
<evidence type="ECO:0000313" key="6">
    <source>
        <dbReference type="Proteomes" id="UP001330812"/>
    </source>
</evidence>
<evidence type="ECO:0000256" key="3">
    <source>
        <dbReference type="ARBA" id="ARBA00023163"/>
    </source>
</evidence>
<evidence type="ECO:0000256" key="1">
    <source>
        <dbReference type="ARBA" id="ARBA00023015"/>
    </source>
</evidence>
<name>A0ABZ1HYD3_9PSEU</name>
<gene>
    <name evidence="5" type="ORF">VSH64_27205</name>
</gene>